<feature type="compositionally biased region" description="Acidic residues" evidence="1">
    <location>
        <begin position="445"/>
        <end position="454"/>
    </location>
</feature>
<feature type="region of interest" description="Disordered" evidence="1">
    <location>
        <begin position="472"/>
        <end position="501"/>
    </location>
</feature>
<dbReference type="AlphaFoldDB" id="A0A813HP91"/>
<comment type="caution">
    <text evidence="2">The sequence shown here is derived from an EMBL/GenBank/DDBJ whole genome shotgun (WGS) entry which is preliminary data.</text>
</comment>
<reference evidence="2" key="1">
    <citation type="submission" date="2021-02" db="EMBL/GenBank/DDBJ databases">
        <authorList>
            <person name="Dougan E. K."/>
            <person name="Rhodes N."/>
            <person name="Thang M."/>
            <person name="Chan C."/>
        </authorList>
    </citation>
    <scope>NUCLEOTIDE SEQUENCE</scope>
</reference>
<dbReference type="EMBL" id="CAJNNV010032303">
    <property type="protein sequence ID" value="CAE8639566.1"/>
    <property type="molecule type" value="Genomic_DNA"/>
</dbReference>
<feature type="compositionally biased region" description="Basic and acidic residues" evidence="1">
    <location>
        <begin position="826"/>
        <end position="835"/>
    </location>
</feature>
<accession>A0A813HP91</accession>
<feature type="region of interest" description="Disordered" evidence="1">
    <location>
        <begin position="268"/>
        <end position="355"/>
    </location>
</feature>
<feature type="region of interest" description="Disordered" evidence="1">
    <location>
        <begin position="1"/>
        <end position="35"/>
    </location>
</feature>
<name>A0A813HP91_POLGL</name>
<feature type="region of interest" description="Disordered" evidence="1">
    <location>
        <begin position="369"/>
        <end position="402"/>
    </location>
</feature>
<keyword evidence="3" id="KW-1185">Reference proteome</keyword>
<sequence length="930" mass="101557">MDGPMKDSPSGPSCGSNDVSNVGSERSGGKECTATAKSLEPFSDVSAAADAKEEPGCGNICYSAKDRTHYFYHKQRDIRVQLSIGMAGSPQRSLQILRLCRRKVEAGASKAEAIAYRGELLRESDWRLAEMGCLTTQASKEVLQTEIVESVEERLWPHLPEIPKAPPQLEGFLRFFRTSRAVLAAGLNPTHPDAAALARRTQDMWQRQSEEAKCRQQAEALDATRRFRYSRSRSTPRRPRWRSSTLQSTESEAAAVAEAAPALAQVFSQEVDPEDSADEEEAPVPEEAKGAEPVSTEQEGAVEKETDEIAEVAEDSAMEIEAEEVVVEEEAPVQEEAKEAEPMSTEVAAEETETDEIAEAAEDKAMEIETEETAVEEEAPVQEEAKGAEPVSTEQEEAVEKETDEIAEVAEENAMEIEAEEVVVEEEAPVQEQAKEAEPMSTEVAAEETETDEIAEATEDKATEIEAEEVVVEEEAPVQEEARRAEPVSTEVAQEEAVEKETDEIAEVAEDNAMEIEAEEVVVEEEAPVQEQAKEAEPMSTEVAAEETETDEIAEAAEDKATEIEAEEVVVEEEAPVQEEARGAEPVSTEVAQEEAVEKETDEIAEVAEDNAMEIEAEEVVVEEEAPVQEQAKEAEPMITEAGAPFEFVNLPAGHPALTLRAHLKTNTWDGYVQTQTMNSPAVLTSKATAAAAELADKAMRRRKSEMRFVSKNTMNANILSVDLTNKSVFQALKHVNIVVVPLSPNCIARAFRIISIETFFALPEDRNMLPGGDPQEPQLLKNAIIGQASQTCSNTGQRAIAAVYLHSGTQFAASEDDPAQSGSVEMKHDAEITARKKGSPRELPPVVKSERGSDVWVAWAGWGYTMNPEAMIEVQLYSQGEFTCDVYGARCSHIYELRAFSVMAKVRGGLTHARSAGMGLLGSEAKLPR</sequence>
<feature type="region of interest" description="Disordered" evidence="1">
    <location>
        <begin position="573"/>
        <end position="598"/>
    </location>
</feature>
<feature type="region of interest" description="Disordered" evidence="1">
    <location>
        <begin position="523"/>
        <end position="551"/>
    </location>
</feature>
<evidence type="ECO:0000313" key="3">
    <source>
        <dbReference type="Proteomes" id="UP000654075"/>
    </source>
</evidence>
<evidence type="ECO:0000256" key="1">
    <source>
        <dbReference type="SAM" id="MobiDB-lite"/>
    </source>
</evidence>
<feature type="compositionally biased region" description="Basic residues" evidence="1">
    <location>
        <begin position="226"/>
        <end position="241"/>
    </location>
</feature>
<feature type="compositionally biased region" description="Acidic residues" evidence="1">
    <location>
        <begin position="305"/>
        <end position="333"/>
    </location>
</feature>
<feature type="region of interest" description="Disordered" evidence="1">
    <location>
        <begin position="815"/>
        <end position="847"/>
    </location>
</feature>
<organism evidence="2 3">
    <name type="scientific">Polarella glacialis</name>
    <name type="common">Dinoflagellate</name>
    <dbReference type="NCBI Taxonomy" id="89957"/>
    <lineage>
        <taxon>Eukaryota</taxon>
        <taxon>Sar</taxon>
        <taxon>Alveolata</taxon>
        <taxon>Dinophyceae</taxon>
        <taxon>Suessiales</taxon>
        <taxon>Suessiaceae</taxon>
        <taxon>Polarella</taxon>
    </lineage>
</organism>
<feature type="compositionally biased region" description="Acidic residues" evidence="1">
    <location>
        <begin position="271"/>
        <end position="284"/>
    </location>
</feature>
<protein>
    <submittedName>
        <fullName evidence="2">Uncharacterized protein</fullName>
    </submittedName>
</protein>
<feature type="region of interest" description="Disordered" evidence="1">
    <location>
        <begin position="418"/>
        <end position="454"/>
    </location>
</feature>
<dbReference type="Proteomes" id="UP000654075">
    <property type="component" value="Unassembled WGS sequence"/>
</dbReference>
<feature type="compositionally biased region" description="Acidic residues" evidence="1">
    <location>
        <begin position="418"/>
        <end position="429"/>
    </location>
</feature>
<dbReference type="OMA" id="CIARAFR"/>
<proteinExistence type="predicted"/>
<feature type="compositionally biased region" description="Polar residues" evidence="1">
    <location>
        <begin position="10"/>
        <end position="24"/>
    </location>
</feature>
<evidence type="ECO:0000313" key="2">
    <source>
        <dbReference type="EMBL" id="CAE8639566.1"/>
    </source>
</evidence>
<feature type="compositionally biased region" description="Acidic residues" evidence="1">
    <location>
        <begin position="369"/>
        <end position="381"/>
    </location>
</feature>
<gene>
    <name evidence="2" type="ORF">PGLA1383_LOCUS54595</name>
</gene>
<feature type="region of interest" description="Disordered" evidence="1">
    <location>
        <begin position="225"/>
        <end position="249"/>
    </location>
</feature>